<evidence type="ECO:0000313" key="3">
    <source>
        <dbReference type="Proteomes" id="UP000279446"/>
    </source>
</evidence>
<sequence length="186" mass="21111">MKWRRVGLLVFAFSLMGGSLLFADSASQKVKFLLNGSEIEDGGYMVDGKTYVALRELQGFVEYNESSKKVSYYKPNVHMFLFTSSDEKVFGDIKKTGKLTFNVFSQIDNLKTDISSVRVTITPPNGIPEVIQTEEIKEQRDNFWFRTEDYSYDFKTAGKYTIGFYMKASSGGDYVLVSEKGINVLK</sequence>
<organism evidence="2 3">
    <name type="scientific">Paenibacillus anaericanus</name>
    <dbReference type="NCBI Taxonomy" id="170367"/>
    <lineage>
        <taxon>Bacteria</taxon>
        <taxon>Bacillati</taxon>
        <taxon>Bacillota</taxon>
        <taxon>Bacilli</taxon>
        <taxon>Bacillales</taxon>
        <taxon>Paenibacillaceae</taxon>
        <taxon>Paenibacillus</taxon>
    </lineage>
</organism>
<dbReference type="Proteomes" id="UP000279446">
    <property type="component" value="Unassembled WGS sequence"/>
</dbReference>
<dbReference type="AlphaFoldDB" id="A0A3S1BRL5"/>
<dbReference type="OrthoDB" id="2677881at2"/>
<feature type="signal peptide" evidence="1">
    <location>
        <begin position="1"/>
        <end position="23"/>
    </location>
</feature>
<reference evidence="2 3" key="1">
    <citation type="submission" date="2018-12" db="EMBL/GenBank/DDBJ databases">
        <authorList>
            <person name="Sun L."/>
            <person name="Chen Z."/>
        </authorList>
    </citation>
    <scope>NUCLEOTIDE SEQUENCE [LARGE SCALE GENOMIC DNA]</scope>
    <source>
        <strain evidence="2 3">DSM 15890</strain>
    </source>
</reference>
<dbReference type="RefSeq" id="WP_127191078.1">
    <property type="nucleotide sequence ID" value="NZ_RZNY01000003.1"/>
</dbReference>
<dbReference type="EMBL" id="RZNY01000003">
    <property type="protein sequence ID" value="RUT47881.1"/>
    <property type="molecule type" value="Genomic_DNA"/>
</dbReference>
<proteinExistence type="predicted"/>
<evidence type="ECO:0000313" key="2">
    <source>
        <dbReference type="EMBL" id="RUT47881.1"/>
    </source>
</evidence>
<protein>
    <submittedName>
        <fullName evidence="2">Copper amine oxidase</fullName>
    </submittedName>
</protein>
<keyword evidence="3" id="KW-1185">Reference proteome</keyword>
<evidence type="ECO:0000256" key="1">
    <source>
        <dbReference type="SAM" id="SignalP"/>
    </source>
</evidence>
<feature type="chain" id="PRO_5018783782" evidence="1">
    <location>
        <begin position="24"/>
        <end position="186"/>
    </location>
</feature>
<keyword evidence="1" id="KW-0732">Signal</keyword>
<name>A0A3S1BRL5_9BACL</name>
<comment type="caution">
    <text evidence="2">The sequence shown here is derived from an EMBL/GenBank/DDBJ whole genome shotgun (WGS) entry which is preliminary data.</text>
</comment>
<accession>A0A3S1BRL5</accession>
<gene>
    <name evidence="2" type="ORF">EJP82_05745</name>
</gene>